<organism evidence="2 3">
    <name type="scientific">Duganella radicis</name>
    <dbReference type="NCBI Taxonomy" id="551988"/>
    <lineage>
        <taxon>Bacteria</taxon>
        <taxon>Pseudomonadati</taxon>
        <taxon>Pseudomonadota</taxon>
        <taxon>Betaproteobacteria</taxon>
        <taxon>Burkholderiales</taxon>
        <taxon>Oxalobacteraceae</taxon>
        <taxon>Telluria group</taxon>
        <taxon>Duganella</taxon>
    </lineage>
</organism>
<gene>
    <name evidence="2" type="ORF">GM676_19030</name>
</gene>
<feature type="transmembrane region" description="Helical" evidence="1">
    <location>
        <begin position="50"/>
        <end position="70"/>
    </location>
</feature>
<feature type="transmembrane region" description="Helical" evidence="1">
    <location>
        <begin position="267"/>
        <end position="287"/>
    </location>
</feature>
<protein>
    <submittedName>
        <fullName evidence="2">DUF4153 domain-containing protein</fullName>
    </submittedName>
</protein>
<evidence type="ECO:0000313" key="2">
    <source>
        <dbReference type="EMBL" id="MTV39660.1"/>
    </source>
</evidence>
<dbReference type="Pfam" id="PF13687">
    <property type="entry name" value="DUF4153"/>
    <property type="match status" value="1"/>
</dbReference>
<keyword evidence="3" id="KW-1185">Reference proteome</keyword>
<dbReference type="Proteomes" id="UP000475582">
    <property type="component" value="Unassembled WGS sequence"/>
</dbReference>
<evidence type="ECO:0000313" key="3">
    <source>
        <dbReference type="Proteomes" id="UP000475582"/>
    </source>
</evidence>
<feature type="transmembrane region" description="Helical" evidence="1">
    <location>
        <begin position="21"/>
        <end position="38"/>
    </location>
</feature>
<feature type="transmembrane region" description="Helical" evidence="1">
    <location>
        <begin position="199"/>
        <end position="217"/>
    </location>
</feature>
<comment type="caution">
    <text evidence="2">The sequence shown here is derived from an EMBL/GenBank/DDBJ whole genome shotgun (WGS) entry which is preliminary data.</text>
</comment>
<keyword evidence="1" id="KW-0472">Membrane</keyword>
<feature type="transmembrane region" description="Helical" evidence="1">
    <location>
        <begin position="114"/>
        <end position="138"/>
    </location>
</feature>
<dbReference type="EMBL" id="WNKY01000022">
    <property type="protein sequence ID" value="MTV39660.1"/>
    <property type="molecule type" value="Genomic_DNA"/>
</dbReference>
<dbReference type="InterPro" id="IPR025291">
    <property type="entry name" value="DUF4153"/>
</dbReference>
<feature type="transmembrane region" description="Helical" evidence="1">
    <location>
        <begin position="77"/>
        <end position="94"/>
    </location>
</feature>
<feature type="transmembrane region" description="Helical" evidence="1">
    <location>
        <begin position="333"/>
        <end position="352"/>
    </location>
</feature>
<feature type="transmembrane region" description="Helical" evidence="1">
    <location>
        <begin position="159"/>
        <end position="179"/>
    </location>
</feature>
<accession>A0A6L6PKQ3</accession>
<keyword evidence="1" id="KW-1133">Transmembrane helix</keyword>
<evidence type="ECO:0000256" key="1">
    <source>
        <dbReference type="SAM" id="Phobius"/>
    </source>
</evidence>
<feature type="transmembrane region" description="Helical" evidence="1">
    <location>
        <begin position="364"/>
        <end position="386"/>
    </location>
</feature>
<dbReference type="OrthoDB" id="7022049at2"/>
<dbReference type="RefSeq" id="WP_155465430.1">
    <property type="nucleotide sequence ID" value="NZ_WNKY01000022.1"/>
</dbReference>
<proteinExistence type="predicted"/>
<feature type="transmembrane region" description="Helical" evidence="1">
    <location>
        <begin position="229"/>
        <end position="255"/>
    </location>
</feature>
<sequence>MEQNEIALEAQVSRKVMGARLAIGLLQGLLLYWLYASARDVAWPATAPYAMVPLTTLMLILPVLLISSLGHLKPRQVAVWLLAALAVLLVFSLHDVWRGLNDQPLLSNWEHKQIYSPSVLVVVFSAVFFFIAHTLVLAGAQEGRRIAGYNAYFETAWKLAIQLLFSAFFVGALFFVLLMGSQLFLLVKLKFLQELLRESWFNVPVICTAFSCAMHVTDVRPSIVRGIRTLLLVLMSWILPVAVVLVTGFVCSLPFTGLTALWETRHATSVLLGAAALLLVLINAAFQNGEAIVALPLRVSARTAAILILPVTLIGVYALGLRVAQYGWTTDRVIAAACLLVATFYAAGYLWASSQYDTWLKPVSTVNVWASFLVLAVLAALFTPLADPARIGVNSQMARLEKGKTKAADFDFRYLRFEGGRYGLAALEELKKRSAGPDAAVLSREAAAMLALDDSDRWKQSRRATAPVSVADNLTVWPAGAQLPASFLTQKWETMQDNLKPDCLSKREGKCDAFVIDADGDGKPEVLLIEKLHAGGGQVFAEGSDGAWTVVANMAYRDMSCKPLVDKLRKGEFTLVTPRFKELDIGGRRVELTATFQHDAAACDNIK</sequence>
<feature type="transmembrane region" description="Helical" evidence="1">
    <location>
        <begin position="299"/>
        <end position="321"/>
    </location>
</feature>
<dbReference type="AlphaFoldDB" id="A0A6L6PKQ3"/>
<name>A0A6L6PKQ3_9BURK</name>
<keyword evidence="1" id="KW-0812">Transmembrane</keyword>
<reference evidence="2 3" key="1">
    <citation type="submission" date="2019-11" db="EMBL/GenBank/DDBJ databases">
        <title>Type strains purchased from KCTC, JCM and DSMZ.</title>
        <authorList>
            <person name="Lu H."/>
        </authorList>
    </citation>
    <scope>NUCLEOTIDE SEQUENCE [LARGE SCALE GENOMIC DNA]</scope>
    <source>
        <strain evidence="2 3">KCTC 22382</strain>
    </source>
</reference>